<comment type="caution">
    <text evidence="3">The sequence shown here is derived from an EMBL/GenBank/DDBJ whole genome shotgun (WGS) entry which is preliminary data.</text>
</comment>
<feature type="coiled-coil region" evidence="1">
    <location>
        <begin position="41"/>
        <end position="68"/>
    </location>
</feature>
<dbReference type="OrthoDB" id="5597517at2759"/>
<gene>
    <name evidence="3" type="ORF">Ctob_009919</name>
</gene>
<keyword evidence="1" id="KW-0175">Coiled coil</keyword>
<evidence type="ECO:0000256" key="2">
    <source>
        <dbReference type="SAM" id="Phobius"/>
    </source>
</evidence>
<keyword evidence="4" id="KW-1185">Reference proteome</keyword>
<dbReference type="Proteomes" id="UP000037460">
    <property type="component" value="Unassembled WGS sequence"/>
</dbReference>
<feature type="transmembrane region" description="Helical" evidence="2">
    <location>
        <begin position="12"/>
        <end position="31"/>
    </location>
</feature>
<sequence>MSLRGLEISVAYAVWSSIVMAVLAFIGMTFLGESPWYKPQLDEVLEEADKYKRQASLLRKTLEQVAKERDAAVATGKLSNQTIMQMSDAAVEREKLKDKALEEVGQMRAQTEQGKHEREKLHEEVDRLRARVQTLQCEVDDLKTAMTGYVEDRIRAERAAADSLAAVARAQGEARAARAETIAITEERDKAREQCQKAEGMVKATQKASAAEATRAAEEQRARLEALAIEVKPSTKQLVSEKAAEISALDEAELLARSSRFRDPEALWSLLEPYNFAAVA</sequence>
<name>A0A0M0K2R7_9EUKA</name>
<evidence type="ECO:0000256" key="1">
    <source>
        <dbReference type="SAM" id="Coils"/>
    </source>
</evidence>
<evidence type="ECO:0000313" key="3">
    <source>
        <dbReference type="EMBL" id="KOO33166.1"/>
    </source>
</evidence>
<evidence type="ECO:0000313" key="4">
    <source>
        <dbReference type="Proteomes" id="UP000037460"/>
    </source>
</evidence>
<keyword evidence="2" id="KW-0812">Transmembrane</keyword>
<keyword evidence="2" id="KW-1133">Transmembrane helix</keyword>
<dbReference type="AlphaFoldDB" id="A0A0M0K2R7"/>
<keyword evidence="2" id="KW-0472">Membrane</keyword>
<feature type="coiled-coil region" evidence="1">
    <location>
        <begin position="188"/>
        <end position="230"/>
    </location>
</feature>
<feature type="coiled-coil region" evidence="1">
    <location>
        <begin position="111"/>
        <end position="145"/>
    </location>
</feature>
<protein>
    <submittedName>
        <fullName evidence="3">Uncharacterized protein</fullName>
    </submittedName>
</protein>
<dbReference type="EMBL" id="JWZX01001584">
    <property type="protein sequence ID" value="KOO33166.1"/>
    <property type="molecule type" value="Genomic_DNA"/>
</dbReference>
<reference evidence="4" key="1">
    <citation type="journal article" date="2015" name="PLoS Genet.">
        <title>Genome Sequence and Transcriptome Analyses of Chrysochromulina tobin: Metabolic Tools for Enhanced Algal Fitness in the Prominent Order Prymnesiales (Haptophyceae).</title>
        <authorList>
            <person name="Hovde B.T."/>
            <person name="Deodato C.R."/>
            <person name="Hunsperger H.M."/>
            <person name="Ryken S.A."/>
            <person name="Yost W."/>
            <person name="Jha R.K."/>
            <person name="Patterson J."/>
            <person name="Monnat R.J. Jr."/>
            <person name="Barlow S.B."/>
            <person name="Starkenburg S.R."/>
            <person name="Cattolico R.A."/>
        </authorList>
    </citation>
    <scope>NUCLEOTIDE SEQUENCE</scope>
    <source>
        <strain evidence="4">CCMP291</strain>
    </source>
</reference>
<proteinExistence type="predicted"/>
<accession>A0A0M0K2R7</accession>
<organism evidence="3 4">
    <name type="scientific">Chrysochromulina tobinii</name>
    <dbReference type="NCBI Taxonomy" id="1460289"/>
    <lineage>
        <taxon>Eukaryota</taxon>
        <taxon>Haptista</taxon>
        <taxon>Haptophyta</taxon>
        <taxon>Prymnesiophyceae</taxon>
        <taxon>Prymnesiales</taxon>
        <taxon>Chrysochromulinaceae</taxon>
        <taxon>Chrysochromulina</taxon>
    </lineage>
</organism>